<feature type="region of interest" description="Disordered" evidence="3">
    <location>
        <begin position="465"/>
        <end position="496"/>
    </location>
</feature>
<keyword evidence="2" id="KW-0012">Acyltransferase</keyword>
<dbReference type="Pfam" id="PF00583">
    <property type="entry name" value="Acetyltransf_1"/>
    <property type="match status" value="1"/>
</dbReference>
<evidence type="ECO:0000256" key="3">
    <source>
        <dbReference type="SAM" id="MobiDB-lite"/>
    </source>
</evidence>
<dbReference type="PANTHER" id="PTHR42919:SF8">
    <property type="entry name" value="N-ALPHA-ACETYLTRANSFERASE 50"/>
    <property type="match status" value="1"/>
</dbReference>
<sequence length="763" mass="83570">MLYLSSAYRSEPGLEQGGVEVNATSVRTAPIGSPTHNSLHCSSPGRYRYTAYAPRTEVYAARLGAVGTKASAMDNRTVAAPSIHYHNGCRPNHTVFSSCSRLSSVYNSVDMTVGGSCNESRVDTATVGADPRDSDNMISLCAYTPTANTTSMCQPEDQANTTMAPLILSPSMTTTYTPTHTPTHGTITASSDTPHGPSSCSHASLTPTRARVESLQDNQQDSLCSPHRRQLQLSSHTAHQRKRGLNADRLSGIRQETLQQPRVLMQPHERAQLVAKTRFSPPKPRLSRLSDSQQPGLCLCQKSCVREVHAARKAAATDGVETSVGTDVIETDRVETSVVEAPSKTNNVADLARCSLTYSHNAVITPSLVLGVLSCCPHSPNLKRICSKQPPSPTIEASNTTRTMDAVCYRSLKYSPSSPLPSTFSSDAAAAALARLMPPSQAHPHQPVTGIMRSHSSILSTSIPASTNHGTHYFQKPSHHRQQIQPRNPSQSVIPQTPSITSTIVNFTSNSSTHRQKLPQPPMPHHNRHQWVPYSALTTLSPFQSDRWDLACLPQLPTQRHVTCADGKHQVILRSIDAHSIADLRSLNATVLPVIYNDRFYDDVVQIHPTELSCLAYLNGKVVGGISCRRELCSNSQYRIYIMTLSVLAPYRRLSIGSMLLESIIGTSDLDCELDHVCLHVQTSNQQALGFYERNGFYIHSRLDGYYGRNEGVCPPHAFLLRRDLKRHSVFDVCGGRCLRSTAAMAEMPRVFSGIGQNEIDRL</sequence>
<feature type="region of interest" description="Disordered" evidence="3">
    <location>
        <begin position="179"/>
        <end position="227"/>
    </location>
</feature>
<protein>
    <recommendedName>
        <fullName evidence="4">N-acetyltransferase domain-containing protein</fullName>
    </recommendedName>
</protein>
<keyword evidence="6" id="KW-1185">Reference proteome</keyword>
<evidence type="ECO:0000256" key="1">
    <source>
        <dbReference type="ARBA" id="ARBA00022679"/>
    </source>
</evidence>
<dbReference type="InterPro" id="IPR000182">
    <property type="entry name" value="GNAT_dom"/>
</dbReference>
<comment type="caution">
    <text evidence="5">The sequence shown here is derived from an EMBL/GenBank/DDBJ whole genome shotgun (WGS) entry which is preliminary data.</text>
</comment>
<dbReference type="Gene3D" id="3.40.630.30">
    <property type="match status" value="1"/>
</dbReference>
<dbReference type="InterPro" id="IPR051556">
    <property type="entry name" value="N-term/lysine_N-AcTrnsfr"/>
</dbReference>
<organism evidence="5 6">
    <name type="scientific">Batrachochytrium salamandrivorans</name>
    <dbReference type="NCBI Taxonomy" id="1357716"/>
    <lineage>
        <taxon>Eukaryota</taxon>
        <taxon>Fungi</taxon>
        <taxon>Fungi incertae sedis</taxon>
        <taxon>Chytridiomycota</taxon>
        <taxon>Chytridiomycota incertae sedis</taxon>
        <taxon>Chytridiomycetes</taxon>
        <taxon>Rhizophydiales</taxon>
        <taxon>Rhizophydiales incertae sedis</taxon>
        <taxon>Batrachochytrium</taxon>
    </lineage>
</organism>
<accession>A0ABQ8F0Y7</accession>
<dbReference type="InterPro" id="IPR016181">
    <property type="entry name" value="Acyl_CoA_acyltransferase"/>
</dbReference>
<feature type="compositionally biased region" description="Low complexity" evidence="3">
    <location>
        <begin position="179"/>
        <end position="188"/>
    </location>
</feature>
<gene>
    <name evidence="5" type="ORF">BASA50_009584</name>
</gene>
<dbReference type="SUPFAM" id="SSF55729">
    <property type="entry name" value="Acyl-CoA N-acyltransferases (Nat)"/>
    <property type="match status" value="1"/>
</dbReference>
<evidence type="ECO:0000259" key="4">
    <source>
        <dbReference type="PROSITE" id="PS51186"/>
    </source>
</evidence>
<dbReference type="CDD" id="cd04301">
    <property type="entry name" value="NAT_SF"/>
    <property type="match status" value="1"/>
</dbReference>
<dbReference type="EMBL" id="JAFCIX010000436">
    <property type="protein sequence ID" value="KAH6590171.1"/>
    <property type="molecule type" value="Genomic_DNA"/>
</dbReference>
<dbReference type="Proteomes" id="UP001648503">
    <property type="component" value="Unassembled WGS sequence"/>
</dbReference>
<dbReference type="PROSITE" id="PS51186">
    <property type="entry name" value="GNAT"/>
    <property type="match status" value="1"/>
</dbReference>
<reference evidence="5 6" key="1">
    <citation type="submission" date="2021-02" db="EMBL/GenBank/DDBJ databases">
        <title>Variation within the Batrachochytrium salamandrivorans European outbreak.</title>
        <authorList>
            <person name="Kelly M."/>
            <person name="Pasmans F."/>
            <person name="Shea T.P."/>
            <person name="Munoz J.F."/>
            <person name="Carranza S."/>
            <person name="Cuomo C.A."/>
            <person name="Martel A."/>
        </authorList>
    </citation>
    <scope>NUCLEOTIDE SEQUENCE [LARGE SCALE GENOMIC DNA]</scope>
    <source>
        <strain evidence="5 6">AMFP18/2</strain>
    </source>
</reference>
<evidence type="ECO:0000313" key="5">
    <source>
        <dbReference type="EMBL" id="KAH6590171.1"/>
    </source>
</evidence>
<keyword evidence="1" id="KW-0808">Transferase</keyword>
<evidence type="ECO:0000313" key="6">
    <source>
        <dbReference type="Proteomes" id="UP001648503"/>
    </source>
</evidence>
<name>A0ABQ8F0Y7_9FUNG</name>
<feature type="compositionally biased region" description="Polar residues" evidence="3">
    <location>
        <begin position="483"/>
        <end position="496"/>
    </location>
</feature>
<proteinExistence type="predicted"/>
<feature type="domain" description="N-acetyltransferase" evidence="4">
    <location>
        <begin position="571"/>
        <end position="726"/>
    </location>
</feature>
<dbReference type="PANTHER" id="PTHR42919">
    <property type="entry name" value="N-ALPHA-ACETYLTRANSFERASE"/>
    <property type="match status" value="1"/>
</dbReference>
<feature type="compositionally biased region" description="Polar residues" evidence="3">
    <location>
        <begin position="189"/>
        <end position="207"/>
    </location>
</feature>
<evidence type="ECO:0000256" key="2">
    <source>
        <dbReference type="ARBA" id="ARBA00023315"/>
    </source>
</evidence>